<dbReference type="InterPro" id="IPR025521">
    <property type="entry name" value="Neprosin_propep"/>
</dbReference>
<name>A0ABS8SPS7_DATST</name>
<gene>
    <name evidence="3" type="ORF">HAX54_044624</name>
</gene>
<keyword evidence="4" id="KW-1185">Reference proteome</keyword>
<sequence>MKPTLPNLQSDDISSNINRPFNIGLEGGSCPIGTIPIRRITKDDLIRRREFNVSYGTKPYTTFEGGYKRLLQILVAISLLLSYAKVEARESLSEVEDLELERQLKLINKPSIKTIKTNYGDVYDCVDFYKQPAFDHPLLQNHDFHPEMKPTLSKSRIDASASSFERPSKIGLKGDGCPTGTVPIKRLTKEDLIRHRHMQGMDESRKANGNNISNSKASTSLDDHQPYEYAETQFPSIDTNIILGGGMIATVHAPIVKKDQFSGARVRLEAGLSDAVELGWIVGGKGCFNTLCPGFVQVNTEISLGMPFEPSRIGGPVRSQLMYMEQDTANGNWWVMLGEDYTQVGFWPKGIFTTLQVHALGAKYGGIAYSPQGIPEPPMGSGLFPNKNFLENAYFRKCSFMCVINDKLQTYSLDQIRTYTFESNINFYRLQDFRDQGDVLGHLIIYGGPGEVKLM</sequence>
<dbReference type="InterPro" id="IPR004314">
    <property type="entry name" value="Neprosin"/>
</dbReference>
<reference evidence="3 4" key="1">
    <citation type="journal article" date="2021" name="BMC Genomics">
        <title>Datura genome reveals duplications of psychoactive alkaloid biosynthetic genes and high mutation rate following tissue culture.</title>
        <authorList>
            <person name="Rajewski A."/>
            <person name="Carter-House D."/>
            <person name="Stajich J."/>
            <person name="Litt A."/>
        </authorList>
    </citation>
    <scope>NUCLEOTIDE SEQUENCE [LARGE SCALE GENOMIC DNA]</scope>
    <source>
        <strain evidence="3">AR-01</strain>
    </source>
</reference>
<feature type="region of interest" description="Disordered" evidence="1">
    <location>
        <begin position="199"/>
        <end position="221"/>
    </location>
</feature>
<dbReference type="EMBL" id="JACEIK010000683">
    <property type="protein sequence ID" value="MCD7460861.1"/>
    <property type="molecule type" value="Genomic_DNA"/>
</dbReference>
<evidence type="ECO:0000313" key="3">
    <source>
        <dbReference type="EMBL" id="MCD7460861.1"/>
    </source>
</evidence>
<dbReference type="PROSITE" id="PS52045">
    <property type="entry name" value="NEPROSIN_PEP_CD"/>
    <property type="match status" value="1"/>
</dbReference>
<comment type="caution">
    <text evidence="3">The sequence shown here is derived from an EMBL/GenBank/DDBJ whole genome shotgun (WGS) entry which is preliminary data.</text>
</comment>
<dbReference type="PANTHER" id="PTHR31589:SF140">
    <property type="entry name" value="NEPROSIN DOMAIN-CONTAINING PROTEIN"/>
    <property type="match status" value="1"/>
</dbReference>
<evidence type="ECO:0000256" key="1">
    <source>
        <dbReference type="SAM" id="MobiDB-lite"/>
    </source>
</evidence>
<dbReference type="Pfam" id="PF14365">
    <property type="entry name" value="Neprosin_AP"/>
    <property type="match status" value="1"/>
</dbReference>
<proteinExistence type="predicted"/>
<evidence type="ECO:0000313" key="4">
    <source>
        <dbReference type="Proteomes" id="UP000823775"/>
    </source>
</evidence>
<dbReference type="Proteomes" id="UP000823775">
    <property type="component" value="Unassembled WGS sequence"/>
</dbReference>
<feature type="domain" description="Neprosin PEP catalytic" evidence="2">
    <location>
        <begin position="220"/>
        <end position="453"/>
    </location>
</feature>
<organism evidence="3 4">
    <name type="scientific">Datura stramonium</name>
    <name type="common">Jimsonweed</name>
    <name type="synonym">Common thornapple</name>
    <dbReference type="NCBI Taxonomy" id="4076"/>
    <lineage>
        <taxon>Eukaryota</taxon>
        <taxon>Viridiplantae</taxon>
        <taxon>Streptophyta</taxon>
        <taxon>Embryophyta</taxon>
        <taxon>Tracheophyta</taxon>
        <taxon>Spermatophyta</taxon>
        <taxon>Magnoliopsida</taxon>
        <taxon>eudicotyledons</taxon>
        <taxon>Gunneridae</taxon>
        <taxon>Pentapetalae</taxon>
        <taxon>asterids</taxon>
        <taxon>lamiids</taxon>
        <taxon>Solanales</taxon>
        <taxon>Solanaceae</taxon>
        <taxon>Solanoideae</taxon>
        <taxon>Datureae</taxon>
        <taxon>Datura</taxon>
    </lineage>
</organism>
<feature type="compositionally biased region" description="Polar residues" evidence="1">
    <location>
        <begin position="207"/>
        <end position="220"/>
    </location>
</feature>
<dbReference type="PANTHER" id="PTHR31589">
    <property type="entry name" value="PROTEIN, PUTATIVE (DUF239)-RELATED-RELATED"/>
    <property type="match status" value="1"/>
</dbReference>
<accession>A0ABS8SPS7</accession>
<protein>
    <recommendedName>
        <fullName evidence="2">Neprosin PEP catalytic domain-containing protein</fullName>
    </recommendedName>
</protein>
<dbReference type="Pfam" id="PF03080">
    <property type="entry name" value="Neprosin"/>
    <property type="match status" value="1"/>
</dbReference>
<evidence type="ECO:0000259" key="2">
    <source>
        <dbReference type="PROSITE" id="PS52045"/>
    </source>
</evidence>
<dbReference type="InterPro" id="IPR053168">
    <property type="entry name" value="Glutamic_endopeptidase"/>
</dbReference>